<evidence type="ECO:0000313" key="1">
    <source>
        <dbReference type="EMBL" id="GAT77550.1"/>
    </source>
</evidence>
<proteinExistence type="predicted"/>
<protein>
    <submittedName>
        <fullName evidence="2">Putative aminopeptidase</fullName>
    </submittedName>
</protein>
<dbReference type="EMBL" id="BDDL01000087">
    <property type="protein sequence ID" value="GAT77550.1"/>
    <property type="molecule type" value="Genomic_DNA"/>
</dbReference>
<evidence type="ECO:0000313" key="4">
    <source>
        <dbReference type="Proteomes" id="UP000092731"/>
    </source>
</evidence>
<dbReference type="Proteomes" id="UP000092731">
    <property type="component" value="Unassembled WGS sequence"/>
</dbReference>
<keyword evidence="2" id="KW-0031">Aminopeptidase</keyword>
<dbReference type="AlphaFoldDB" id="A0A170T9V2"/>
<dbReference type="EMBL" id="BDDM01000284">
    <property type="protein sequence ID" value="GAT78702.1"/>
    <property type="molecule type" value="Genomic_DNA"/>
</dbReference>
<dbReference type="GO" id="GO:0004177">
    <property type="term" value="F:aminopeptidase activity"/>
    <property type="evidence" value="ECO:0007669"/>
    <property type="project" value="UniProtKB-KW"/>
</dbReference>
<keyword evidence="2" id="KW-0378">Hydrolase</keyword>
<keyword evidence="2" id="KW-0645">Protease</keyword>
<evidence type="ECO:0000313" key="3">
    <source>
        <dbReference type="Proteomes" id="UP000092677"/>
    </source>
</evidence>
<reference evidence="2" key="1">
    <citation type="journal article" date="2016" name="Genome Announc.">
        <title>Draft Genome Sequences of Three Strains of Ehrlichia ruminantium, a Tick-Borne Pathogen of Ruminants, Isolated from Zimbabwe, The Gambia, and Ghana.</title>
        <authorList>
            <person name="Nakao R."/>
            <person name="Jongejan F."/>
            <person name="Sugimoto C."/>
        </authorList>
    </citation>
    <scope>NUCLEOTIDE SEQUENCE</scope>
    <source>
        <strain evidence="1">Kerr Seringe</strain>
        <strain evidence="2">Pokoase 417</strain>
    </source>
</reference>
<accession>A0A170T9V2</accession>
<gene>
    <name evidence="1" type="ORF">EHRUM2_07760</name>
    <name evidence="2" type="ORF">EHRUM3_09310</name>
</gene>
<reference evidence="3 4" key="2">
    <citation type="submission" date="2016-05" db="EMBL/GenBank/DDBJ databases">
        <title>Draft genome sequences of four strains of Ehrlichia ruminantium, a tick-borne pathogen of ruminants, isolated from Zimbabwe, The Gambia and Ghana.</title>
        <authorList>
            <person name="Nakao R."/>
            <person name="Jongejan F."/>
            <person name="Sugimoto C."/>
        </authorList>
    </citation>
    <scope>NUCLEOTIDE SEQUENCE [LARGE SCALE GENOMIC DNA]</scope>
    <source>
        <strain evidence="3">Kerr Seringe</strain>
        <strain evidence="4">Pokoase 417</strain>
    </source>
</reference>
<dbReference type="Proteomes" id="UP000092677">
    <property type="component" value="Unassembled WGS sequence"/>
</dbReference>
<comment type="caution">
    <text evidence="2">The sequence shown here is derived from an EMBL/GenBank/DDBJ whole genome shotgun (WGS) entry which is preliminary data.</text>
</comment>
<organism evidence="2 4">
    <name type="scientific">Ehrlichia ruminantium</name>
    <name type="common">heartwater rickettsia</name>
    <name type="synonym">Cowdria ruminantium</name>
    <dbReference type="NCBI Taxonomy" id="779"/>
    <lineage>
        <taxon>Bacteria</taxon>
        <taxon>Pseudomonadati</taxon>
        <taxon>Pseudomonadota</taxon>
        <taxon>Alphaproteobacteria</taxon>
        <taxon>Rickettsiales</taxon>
        <taxon>Anaplasmataceae</taxon>
        <taxon>Ehrlichia</taxon>
    </lineage>
</organism>
<name>A0A170T9V2_EHRRU</name>
<evidence type="ECO:0000313" key="2">
    <source>
        <dbReference type="EMBL" id="GAT78702.1"/>
    </source>
</evidence>
<sequence length="62" mass="7368">MNEAIKLIVSCEYLTFFNNNINTEDIYGRKTNQIIEKSDNEFLKKCISLFTATLTYSIYRYQ</sequence>